<name>A0ABQ8K878_9APHY</name>
<evidence type="ECO:0000313" key="3">
    <source>
        <dbReference type="Proteomes" id="UP000814176"/>
    </source>
</evidence>
<feature type="region of interest" description="Disordered" evidence="1">
    <location>
        <begin position="111"/>
        <end position="133"/>
    </location>
</feature>
<gene>
    <name evidence="2" type="ORF">C8Q71DRAFT_672765</name>
</gene>
<reference evidence="2 3" key="1">
    <citation type="journal article" date="2021" name="Environ. Microbiol.">
        <title>Gene family expansions and transcriptome signatures uncover fungal adaptations to wood decay.</title>
        <authorList>
            <person name="Hage H."/>
            <person name="Miyauchi S."/>
            <person name="Viragh M."/>
            <person name="Drula E."/>
            <person name="Min B."/>
            <person name="Chaduli D."/>
            <person name="Navarro D."/>
            <person name="Favel A."/>
            <person name="Norest M."/>
            <person name="Lesage-Meessen L."/>
            <person name="Balint B."/>
            <person name="Merenyi Z."/>
            <person name="de Eugenio L."/>
            <person name="Morin E."/>
            <person name="Martinez A.T."/>
            <person name="Baldrian P."/>
            <person name="Stursova M."/>
            <person name="Martinez M.J."/>
            <person name="Novotny C."/>
            <person name="Magnuson J.K."/>
            <person name="Spatafora J.W."/>
            <person name="Maurice S."/>
            <person name="Pangilinan J."/>
            <person name="Andreopoulos W."/>
            <person name="LaButti K."/>
            <person name="Hundley H."/>
            <person name="Na H."/>
            <person name="Kuo A."/>
            <person name="Barry K."/>
            <person name="Lipzen A."/>
            <person name="Henrissat B."/>
            <person name="Riley R."/>
            <person name="Ahrendt S."/>
            <person name="Nagy L.G."/>
            <person name="Grigoriev I.V."/>
            <person name="Martin F."/>
            <person name="Rosso M.N."/>
        </authorList>
    </citation>
    <scope>NUCLEOTIDE SEQUENCE [LARGE SCALE GENOMIC DNA]</scope>
    <source>
        <strain evidence="2 3">CIRM-BRFM 1785</strain>
    </source>
</reference>
<proteinExistence type="predicted"/>
<dbReference type="GeneID" id="72000414"/>
<dbReference type="RefSeq" id="XP_047775895.1">
    <property type="nucleotide sequence ID" value="XM_047919682.1"/>
</dbReference>
<evidence type="ECO:0000313" key="2">
    <source>
        <dbReference type="EMBL" id="KAH9833129.1"/>
    </source>
</evidence>
<protein>
    <submittedName>
        <fullName evidence="2">Uncharacterized protein</fullName>
    </submittedName>
</protein>
<accession>A0ABQ8K878</accession>
<sequence>WPDPLAPPTATHKNPHEQRSRQGTLLLGEPTSGVAYTDASFPKIVISHEVLVGNLHPEQWSQIEPSVDDYCAILPYGTGNAYFLAHPYVKKDITDFLKQLCFRRQPFGPLEEGKMREEDEDEEANPDMDDLSVTVPVQAPGKDAKDRFGKPWPLFLARGSQRLREYLLHQQTFAITPDLTFSVIPIDPTVCSWAICNFGGDSVTPNATGAILEKVKVALWKNAKFCQHVDAVMAKHGIPGSAPQRVVRATSTFTVTIFNNRDAQGNPAPIAQLRGRPITTDHNDHQTYLRLIRRGKYWIGLNQLEINIGVDCQLCKADTHPTWDCPFHQTEGWYGPKYDGAERLEHRVKRAREAEEQVSTNTRGGTSRGRGRRGGRGGSRGGNHGG</sequence>
<evidence type="ECO:0000256" key="1">
    <source>
        <dbReference type="SAM" id="MobiDB-lite"/>
    </source>
</evidence>
<comment type="caution">
    <text evidence="2">The sequence shown here is derived from an EMBL/GenBank/DDBJ whole genome shotgun (WGS) entry which is preliminary data.</text>
</comment>
<organism evidence="2 3">
    <name type="scientific">Rhodofomes roseus</name>
    <dbReference type="NCBI Taxonomy" id="34475"/>
    <lineage>
        <taxon>Eukaryota</taxon>
        <taxon>Fungi</taxon>
        <taxon>Dikarya</taxon>
        <taxon>Basidiomycota</taxon>
        <taxon>Agaricomycotina</taxon>
        <taxon>Agaricomycetes</taxon>
        <taxon>Polyporales</taxon>
        <taxon>Rhodofomes</taxon>
    </lineage>
</organism>
<dbReference type="EMBL" id="JADCUA010000019">
    <property type="protein sequence ID" value="KAH9833129.1"/>
    <property type="molecule type" value="Genomic_DNA"/>
</dbReference>
<feature type="non-terminal residue" evidence="2">
    <location>
        <position position="1"/>
    </location>
</feature>
<feature type="compositionally biased region" description="Acidic residues" evidence="1">
    <location>
        <begin position="118"/>
        <end position="130"/>
    </location>
</feature>
<feature type="region of interest" description="Disordered" evidence="1">
    <location>
        <begin position="1"/>
        <end position="22"/>
    </location>
</feature>
<feature type="compositionally biased region" description="Gly residues" evidence="1">
    <location>
        <begin position="376"/>
        <end position="386"/>
    </location>
</feature>
<feature type="non-terminal residue" evidence="2">
    <location>
        <position position="386"/>
    </location>
</feature>
<dbReference type="Proteomes" id="UP000814176">
    <property type="component" value="Unassembled WGS sequence"/>
</dbReference>
<keyword evidence="3" id="KW-1185">Reference proteome</keyword>
<feature type="region of interest" description="Disordered" evidence="1">
    <location>
        <begin position="350"/>
        <end position="386"/>
    </location>
</feature>